<dbReference type="AlphaFoldDB" id="A0A7M1XJR8"/>
<dbReference type="InterPro" id="IPR001932">
    <property type="entry name" value="PPM-type_phosphatase-like_dom"/>
</dbReference>
<evidence type="ECO:0000256" key="2">
    <source>
        <dbReference type="SAM" id="Phobius"/>
    </source>
</evidence>
<gene>
    <name evidence="4" type="ORF">DYE49_00555</name>
</gene>
<dbReference type="GO" id="GO:0016791">
    <property type="term" value="F:phosphatase activity"/>
    <property type="evidence" value="ECO:0007669"/>
    <property type="project" value="TreeGrafter"/>
</dbReference>
<evidence type="ECO:0000313" key="5">
    <source>
        <dbReference type="Proteomes" id="UP000593591"/>
    </source>
</evidence>
<evidence type="ECO:0000256" key="1">
    <source>
        <dbReference type="ARBA" id="ARBA00022801"/>
    </source>
</evidence>
<dbReference type="KEGG" id="trc:DYE49_00555"/>
<evidence type="ECO:0000259" key="3">
    <source>
        <dbReference type="SMART" id="SM00331"/>
    </source>
</evidence>
<dbReference type="Gene3D" id="3.30.565.10">
    <property type="entry name" value="Histidine kinase-like ATPase, C-terminal domain"/>
    <property type="match status" value="1"/>
</dbReference>
<dbReference type="SMART" id="SM00331">
    <property type="entry name" value="PP2C_SIG"/>
    <property type="match status" value="1"/>
</dbReference>
<feature type="transmembrane region" description="Helical" evidence="2">
    <location>
        <begin position="131"/>
        <end position="150"/>
    </location>
</feature>
<keyword evidence="1" id="KW-0378">Hydrolase</keyword>
<feature type="transmembrane region" description="Helical" evidence="2">
    <location>
        <begin position="54"/>
        <end position="75"/>
    </location>
</feature>
<feature type="transmembrane region" description="Helical" evidence="2">
    <location>
        <begin position="24"/>
        <end position="42"/>
    </location>
</feature>
<organism evidence="4 5">
    <name type="scientific">Treponema rectale</name>
    <dbReference type="NCBI Taxonomy" id="744512"/>
    <lineage>
        <taxon>Bacteria</taxon>
        <taxon>Pseudomonadati</taxon>
        <taxon>Spirochaetota</taxon>
        <taxon>Spirochaetia</taxon>
        <taxon>Spirochaetales</taxon>
        <taxon>Treponemataceae</taxon>
        <taxon>Treponema</taxon>
    </lineage>
</organism>
<proteinExistence type="predicted"/>
<dbReference type="Pfam" id="PF07228">
    <property type="entry name" value="SpoIIE"/>
    <property type="match status" value="1"/>
</dbReference>
<dbReference type="InterPro" id="IPR052016">
    <property type="entry name" value="Bact_Sigma-Reg"/>
</dbReference>
<evidence type="ECO:0000313" key="4">
    <source>
        <dbReference type="EMBL" id="QOS39021.1"/>
    </source>
</evidence>
<feature type="transmembrane region" description="Helical" evidence="2">
    <location>
        <begin position="202"/>
        <end position="222"/>
    </location>
</feature>
<dbReference type="CDD" id="cd16936">
    <property type="entry name" value="HATPase_RsbW-like"/>
    <property type="match status" value="1"/>
</dbReference>
<dbReference type="PANTHER" id="PTHR43156">
    <property type="entry name" value="STAGE II SPORULATION PROTEIN E-RELATED"/>
    <property type="match status" value="1"/>
</dbReference>
<dbReference type="InterPro" id="IPR036457">
    <property type="entry name" value="PPM-type-like_dom_sf"/>
</dbReference>
<name>A0A7M1XJR8_9SPIR</name>
<feature type="domain" description="PPM-type phosphatase" evidence="3">
    <location>
        <begin position="265"/>
        <end position="481"/>
    </location>
</feature>
<keyword evidence="2" id="KW-0472">Membrane</keyword>
<keyword evidence="2" id="KW-0812">Transmembrane</keyword>
<keyword evidence="2" id="KW-1133">Transmembrane helix</keyword>
<dbReference type="EMBL" id="CP031517">
    <property type="protein sequence ID" value="QOS39021.1"/>
    <property type="molecule type" value="Genomic_DNA"/>
</dbReference>
<sequence>MQREEQSNTLKQNEIDANSQLCKAAMVTAVFLVVVLLMYFILNKISALVLSRATYITINIFVPFNMLVLLSTWFLKKTKFFYHEGYKYLLLGSFLSVYFILNIIIPKHAVLTWAIPVLLSNHYYKPKLTRNIYFITMGLMLIALYLAMYFGEYDEHLLTYGIPRIDENGIPYIYQPELIAERYEMLHNLILQGENRYLKVFAYYYVARSLGLTIIYLTSMALSKRSYNLLQKEISVSQAKQQIETELNVAHEIQHNALPKELSNIKDVSILADLKPTKEVGGDLYNYFALDESHVAIAIGDVSGKGVPAAMFMMKTITCLNAYCKLGRKPSEILTELNSNIHQGNDSMMFVTCFLGILDTKTGIFEFCNAGHNKPIIGKDKNFRYLDCASGFVLGPLDTVPLKDETIQLEKGEYIFLYTDGITEAQNAKHELYGENRLLESFNKREYNSLIDMNYEIQDALSTFVKDAPQSDDITYLFMRYQGDETKVYENVFYAKLEELDRAIKFLQDALADNNKSQYNTKLAVVMDELFSNIAKYAYSPEEHDPKIYIRITYNISKDSIYITFVDRGKKFNPLDVKEEKVSGDVMNLAEGGLGLFIVKNTMDEISYNRINHKNILLTSKKL</sequence>
<dbReference type="InterPro" id="IPR003594">
    <property type="entry name" value="HATPase_dom"/>
</dbReference>
<dbReference type="SUPFAM" id="SSF55874">
    <property type="entry name" value="ATPase domain of HSP90 chaperone/DNA topoisomerase II/histidine kinase"/>
    <property type="match status" value="1"/>
</dbReference>
<dbReference type="Gene3D" id="3.60.40.10">
    <property type="entry name" value="PPM-type phosphatase domain"/>
    <property type="match status" value="1"/>
</dbReference>
<dbReference type="InterPro" id="IPR036890">
    <property type="entry name" value="HATPase_C_sf"/>
</dbReference>
<accession>A0A7M1XJR8</accession>
<dbReference type="PANTHER" id="PTHR43156:SF2">
    <property type="entry name" value="STAGE II SPORULATION PROTEIN E"/>
    <property type="match status" value="1"/>
</dbReference>
<protein>
    <recommendedName>
        <fullName evidence="3">PPM-type phosphatase domain-containing protein</fullName>
    </recommendedName>
</protein>
<dbReference type="Pfam" id="PF13581">
    <property type="entry name" value="HATPase_c_2"/>
    <property type="match status" value="1"/>
</dbReference>
<dbReference type="Proteomes" id="UP000593591">
    <property type="component" value="Chromosome"/>
</dbReference>
<feature type="transmembrane region" description="Helical" evidence="2">
    <location>
        <begin position="95"/>
        <end position="119"/>
    </location>
</feature>
<reference evidence="4 5" key="1">
    <citation type="submission" date="2018-08" db="EMBL/GenBank/DDBJ databases">
        <title>The first complete genome of Treponema rectale (CHPAT), a commensal spirochete of the bovine rectum.</title>
        <authorList>
            <person name="Staton G.J."/>
            <person name="Clegg S.R."/>
            <person name="Carter S.D."/>
            <person name="Radford A.D."/>
            <person name="Darby A."/>
            <person name="Hall N."/>
            <person name="Birtles R.J."/>
            <person name="Evans N.J."/>
        </authorList>
    </citation>
    <scope>NUCLEOTIDE SEQUENCE [LARGE SCALE GENOMIC DNA]</scope>
    <source>
        <strain evidence="4 5">CHPA</strain>
    </source>
</reference>